<feature type="region of interest" description="Disordered" evidence="1">
    <location>
        <begin position="169"/>
        <end position="190"/>
    </location>
</feature>
<accession>A0ABP0JQJ2</accession>
<name>A0ABP0JQJ2_9DINO</name>
<feature type="domain" description="AMP-dependent synthetase/ligase" evidence="2">
    <location>
        <begin position="34"/>
        <end position="298"/>
    </location>
</feature>
<gene>
    <name evidence="3" type="ORF">CCMP2556_LOCUS12445</name>
</gene>
<dbReference type="PANTHER" id="PTHR43201">
    <property type="entry name" value="ACYL-COA SYNTHETASE"/>
    <property type="match status" value="1"/>
</dbReference>
<dbReference type="EMBL" id="CAXAMN010006050">
    <property type="protein sequence ID" value="CAK9016299.1"/>
    <property type="molecule type" value="Genomic_DNA"/>
</dbReference>
<feature type="region of interest" description="Disordered" evidence="1">
    <location>
        <begin position="278"/>
        <end position="298"/>
    </location>
</feature>
<dbReference type="InterPro" id="IPR000873">
    <property type="entry name" value="AMP-dep_synth/lig_dom"/>
</dbReference>
<feature type="non-terminal residue" evidence="3">
    <location>
        <position position="298"/>
    </location>
</feature>
<feature type="compositionally biased region" description="Low complexity" evidence="1">
    <location>
        <begin position="169"/>
        <end position="188"/>
    </location>
</feature>
<sequence>MSGEDNSATLQVAAGQKVQVLEMQRHPKVAGLFSLQLHKQSPISLERRLPNAEKQSGRDDIALVLHTSGTTKKPKIVPLTHENLTVGALCITSTLRRQREDVCLNLMPLYHIHGLSVNVLASAMSGSSVVCTPGYKGPDQPTQWLASGAASWYSAVPTMHQGIVEVKPAGGAKTSTSTGKSSVSLSLADRPPTCRSRLREAGLSFDEFSATGAGIGLIRNCSAALVPVLADKMEQLFQCVVMPTYAMSESMPIASNPLPPHLRVLRSVGQAAGPQMVLRHDNNSEPKKGEEAEICVKG</sequence>
<evidence type="ECO:0000256" key="1">
    <source>
        <dbReference type="SAM" id="MobiDB-lite"/>
    </source>
</evidence>
<protein>
    <recommendedName>
        <fullName evidence="2">AMP-dependent synthetase/ligase domain-containing protein</fullName>
    </recommendedName>
</protein>
<comment type="caution">
    <text evidence="3">The sequence shown here is derived from an EMBL/GenBank/DDBJ whole genome shotgun (WGS) entry which is preliminary data.</text>
</comment>
<keyword evidence="4" id="KW-1185">Reference proteome</keyword>
<evidence type="ECO:0000313" key="4">
    <source>
        <dbReference type="Proteomes" id="UP001642484"/>
    </source>
</evidence>
<organism evidence="3 4">
    <name type="scientific">Durusdinium trenchii</name>
    <dbReference type="NCBI Taxonomy" id="1381693"/>
    <lineage>
        <taxon>Eukaryota</taxon>
        <taxon>Sar</taxon>
        <taxon>Alveolata</taxon>
        <taxon>Dinophyceae</taxon>
        <taxon>Suessiales</taxon>
        <taxon>Symbiodiniaceae</taxon>
        <taxon>Durusdinium</taxon>
    </lineage>
</organism>
<proteinExistence type="predicted"/>
<dbReference type="InterPro" id="IPR042099">
    <property type="entry name" value="ANL_N_sf"/>
</dbReference>
<dbReference type="PANTHER" id="PTHR43201:SF10">
    <property type="entry name" value="CARRIER DOMAIN-CONTAINING PROTEIN"/>
    <property type="match status" value="1"/>
</dbReference>
<evidence type="ECO:0000259" key="2">
    <source>
        <dbReference type="Pfam" id="PF00501"/>
    </source>
</evidence>
<dbReference type="Pfam" id="PF00501">
    <property type="entry name" value="AMP-binding"/>
    <property type="match status" value="1"/>
</dbReference>
<evidence type="ECO:0000313" key="3">
    <source>
        <dbReference type="EMBL" id="CAK9016299.1"/>
    </source>
</evidence>
<reference evidence="3 4" key="1">
    <citation type="submission" date="2024-02" db="EMBL/GenBank/DDBJ databases">
        <authorList>
            <person name="Chen Y."/>
            <person name="Shah S."/>
            <person name="Dougan E. K."/>
            <person name="Thang M."/>
            <person name="Chan C."/>
        </authorList>
    </citation>
    <scope>NUCLEOTIDE SEQUENCE [LARGE SCALE GENOMIC DNA]</scope>
</reference>
<dbReference type="SUPFAM" id="SSF56801">
    <property type="entry name" value="Acetyl-CoA synthetase-like"/>
    <property type="match status" value="1"/>
</dbReference>
<dbReference type="Proteomes" id="UP001642484">
    <property type="component" value="Unassembled WGS sequence"/>
</dbReference>
<dbReference type="Gene3D" id="3.40.50.12780">
    <property type="entry name" value="N-terminal domain of ligase-like"/>
    <property type="match status" value="1"/>
</dbReference>